<dbReference type="RefSeq" id="XP_013242026.1">
    <property type="nucleotide sequence ID" value="XM_013386572.1"/>
</dbReference>
<feature type="transmembrane region" description="Helical" evidence="2">
    <location>
        <begin position="197"/>
        <end position="216"/>
    </location>
</feature>
<feature type="compositionally biased region" description="Low complexity" evidence="1">
    <location>
        <begin position="1120"/>
        <end position="1135"/>
    </location>
</feature>
<sequence length="1241" mass="134737">MARSPLDLVTGALASPVWVRAGEGTTTVSDAYLHSSNLTDVALYYTVHAIPQVYNPGIIVASIAVAILGSYSTLLLLGKRTSNKGARNITLLVMAASVMACVGIWGMHFIGMHFSLRPIPNVSWYVQFSPGFTVFSLFVPTISLVIAFFFVDDVVSFSMWRVCLSGVITGLIVSLMHYSASFKANFVVTYNPIHTSFSILLGCVAATIALFSFFRFRAQWEDSWWKRLVCATILGAGVSGMHYLGAAGTSYYVPPDPTAVPGILSTGSYQSNVVTIAIGVMCFAIIVFSTFIPVSDVLTARDARNKARKVVVCSATFDKQGRLLVKQDGTMPMMVIETQIQIKDMLDYLDNRQPTFQWLYSISWDWNIVAPFLRAITAFFFAKDQEEQRRASQRHSGGGAGLFKVKALNKSRRSIDALSSMPNKGPAALAEFRDRFIDAANHLSFELDIPLQQIGVLYDRVFPTGTRKVALQAANNGHEFKPHRETLERFDDESSINGHVPSIFGDGENEEEGLMLFLVRELPGSSGAKDAAENAEKYRQRGYRMTETRFLAGVLADRVAVTKPEMEVMLDSLRLYAKRGTRPVVQPGGVYAGLFGVRPSTSRQGGLDVLVYNFARHQIPAYRLPDVAKITPDMRVFLRMLDQMTMEEAMKVCERESIRSGEQRRYVNGLATAQQQDAKGDIAATDDENVELMIQFQTALFIALDALHNSVRFYPRIAQTARISAEVLEVPSTLDDSTAPAEMILIQAVLPEARVSPNSYSELVNAAAAETVPTDRPGNGTPFVFTPYTLFSKSQMMLLRGRQADDFEHEVVIELRRRYPSSLMQEAEERASDHQSRKTHSVISHDISYLQVDEKKYGDEDDYGADDHASGHNIGGGSGGSNKGGFSTRWGNRSKQQQRGKQGEYYHSESFALSPRRNSSSSAVSRTGPGHSARTPPMDQKEMRQVTHAGLTPLRADNSNNPQSPISPSSTVTAVNSPDRLPEYSQADHDVHASQSLGIRRFIDGGLPANALSALANARYAQPADETIVEEDMSQNDDQQQLTSAAAAPVGISDLSSDDGRSICDASSAADLSARAPAVVRKRPGVMPPAVGGLAAAAPIYESATTASRGSTNASRRRPATAAAGSGTGSASTAGVEPLGSLVAPPPRIMRSSSGGPRPSTAPSSGRRETALLRPRTADSAGNGSSSSNARFLSQRHAASASLSANEASLLARLRSDDWSTRQLQSLERGPSGQLLLGVDF</sequence>
<protein>
    <recommendedName>
        <fullName evidence="3">MHYT domain-containing protein</fullName>
    </recommendedName>
</protein>
<feature type="transmembrane region" description="Helical" evidence="2">
    <location>
        <begin position="53"/>
        <end position="77"/>
    </location>
</feature>
<keyword evidence="2" id="KW-0472">Membrane</keyword>
<dbReference type="HOGENOM" id="CLU_007169_0_0_1"/>
<reference evidence="4 5" key="1">
    <citation type="submission" date="2014-05" db="EMBL/GenBank/DDBJ databases">
        <title>Draft genome sequence of a rare smut relative, Tilletiaria anomala UBC 951.</title>
        <authorList>
            <consortium name="DOE Joint Genome Institute"/>
            <person name="Toome M."/>
            <person name="Kuo A."/>
            <person name="Henrissat B."/>
            <person name="Lipzen A."/>
            <person name="Tritt A."/>
            <person name="Yoshinaga Y."/>
            <person name="Zane M."/>
            <person name="Barry K."/>
            <person name="Grigoriev I.V."/>
            <person name="Spatafora J.W."/>
            <person name="Aimea M.C."/>
        </authorList>
    </citation>
    <scope>NUCLEOTIDE SEQUENCE [LARGE SCALE GENOMIC DNA]</scope>
    <source>
        <strain evidence="4 5">UBC 951</strain>
    </source>
</reference>
<gene>
    <name evidence="4" type="ORF">K437DRAFT_164180</name>
</gene>
<feature type="transmembrane region" description="Helical" evidence="2">
    <location>
        <begin position="273"/>
        <end position="299"/>
    </location>
</feature>
<dbReference type="Proteomes" id="UP000027361">
    <property type="component" value="Unassembled WGS sequence"/>
</dbReference>
<feature type="transmembrane region" description="Helical" evidence="2">
    <location>
        <begin position="131"/>
        <end position="151"/>
    </location>
</feature>
<dbReference type="PROSITE" id="PS50924">
    <property type="entry name" value="MHYT"/>
    <property type="match status" value="1"/>
</dbReference>
<feature type="compositionally biased region" description="Polar residues" evidence="1">
    <location>
        <begin position="889"/>
        <end position="900"/>
    </location>
</feature>
<name>A0A066VLR1_TILAU</name>
<feature type="region of interest" description="Disordered" evidence="1">
    <location>
        <begin position="1031"/>
        <end position="1060"/>
    </location>
</feature>
<dbReference type="Pfam" id="PF03707">
    <property type="entry name" value="MHYT"/>
    <property type="match status" value="1"/>
</dbReference>
<feature type="region of interest" description="Disordered" evidence="1">
    <location>
        <begin position="1105"/>
        <end position="1189"/>
    </location>
</feature>
<feature type="region of interest" description="Disordered" evidence="1">
    <location>
        <begin position="858"/>
        <end position="984"/>
    </location>
</feature>
<keyword evidence="2" id="KW-0812">Transmembrane</keyword>
<comment type="caution">
    <text evidence="4">The sequence shown here is derived from an EMBL/GenBank/DDBJ whole genome shotgun (WGS) entry which is preliminary data.</text>
</comment>
<feature type="transmembrane region" description="Helical" evidence="2">
    <location>
        <begin position="158"/>
        <end position="177"/>
    </location>
</feature>
<keyword evidence="2" id="KW-1133">Transmembrane helix</keyword>
<feature type="compositionally biased region" description="Basic and acidic residues" evidence="1">
    <location>
        <begin position="827"/>
        <end position="836"/>
    </location>
</feature>
<evidence type="ECO:0000256" key="1">
    <source>
        <dbReference type="SAM" id="MobiDB-lite"/>
    </source>
</evidence>
<feature type="region of interest" description="Disordered" evidence="1">
    <location>
        <begin position="824"/>
        <end position="845"/>
    </location>
</feature>
<accession>A0A066VLR1</accession>
<dbReference type="GeneID" id="25261763"/>
<dbReference type="InterPro" id="IPR005330">
    <property type="entry name" value="MHYT_dom"/>
</dbReference>
<organism evidence="4 5">
    <name type="scientific">Tilletiaria anomala (strain ATCC 24038 / CBS 436.72 / UBC 951)</name>
    <dbReference type="NCBI Taxonomy" id="1037660"/>
    <lineage>
        <taxon>Eukaryota</taxon>
        <taxon>Fungi</taxon>
        <taxon>Dikarya</taxon>
        <taxon>Basidiomycota</taxon>
        <taxon>Ustilaginomycotina</taxon>
        <taxon>Exobasidiomycetes</taxon>
        <taxon>Georgefischeriales</taxon>
        <taxon>Tilletiariaceae</taxon>
        <taxon>Tilletiaria</taxon>
    </lineage>
</organism>
<dbReference type="EMBL" id="JMSN01000070">
    <property type="protein sequence ID" value="KDN42391.1"/>
    <property type="molecule type" value="Genomic_DNA"/>
</dbReference>
<feature type="compositionally biased region" description="Low complexity" evidence="1">
    <location>
        <begin position="958"/>
        <end position="970"/>
    </location>
</feature>
<feature type="compositionally biased region" description="Gly residues" evidence="1">
    <location>
        <begin position="873"/>
        <end position="883"/>
    </location>
</feature>
<dbReference type="OMA" id="GYRMTET"/>
<feature type="compositionally biased region" description="Low complexity" evidence="1">
    <location>
        <begin position="910"/>
        <end position="926"/>
    </location>
</feature>
<dbReference type="PANTHER" id="PTHR35152:SF1">
    <property type="entry name" value="DOMAIN SIGNALLING PROTEIN, PUTATIVE (AFU_ORTHOLOGUE AFUA_5G11310)-RELATED"/>
    <property type="match status" value="1"/>
</dbReference>
<dbReference type="InParanoid" id="A0A066VLR1"/>
<feature type="transmembrane region" description="Helical" evidence="2">
    <location>
        <begin position="228"/>
        <end position="253"/>
    </location>
</feature>
<feature type="domain" description="MHYT" evidence="3">
    <location>
        <begin position="54"/>
        <end position="252"/>
    </location>
</feature>
<feature type="transmembrane region" description="Helical" evidence="2">
    <location>
        <begin position="89"/>
        <end position="111"/>
    </location>
</feature>
<feature type="compositionally biased region" description="Low complexity" evidence="1">
    <location>
        <begin position="1180"/>
        <end position="1189"/>
    </location>
</feature>
<proteinExistence type="predicted"/>
<evidence type="ECO:0000259" key="3">
    <source>
        <dbReference type="PROSITE" id="PS50924"/>
    </source>
</evidence>
<evidence type="ECO:0000313" key="5">
    <source>
        <dbReference type="Proteomes" id="UP000027361"/>
    </source>
</evidence>
<evidence type="ECO:0000256" key="2">
    <source>
        <dbReference type="SAM" id="Phobius"/>
    </source>
</evidence>
<evidence type="ECO:0000313" key="4">
    <source>
        <dbReference type="EMBL" id="KDN42391.1"/>
    </source>
</evidence>
<dbReference type="PANTHER" id="PTHR35152">
    <property type="entry name" value="DOMAIN SIGNALLING PROTEIN, PUTATIVE (AFU_ORTHOLOGUE AFUA_5G11310)-RELATED"/>
    <property type="match status" value="1"/>
</dbReference>
<keyword evidence="5" id="KW-1185">Reference proteome</keyword>
<dbReference type="STRING" id="1037660.A0A066VLR1"/>
<dbReference type="OrthoDB" id="264015at2759"/>
<dbReference type="AlphaFoldDB" id="A0A066VLR1"/>